<evidence type="ECO:0000313" key="3">
    <source>
        <dbReference type="Proteomes" id="UP000433577"/>
    </source>
</evidence>
<dbReference type="Proteomes" id="UP000433577">
    <property type="component" value="Chromosome 4"/>
</dbReference>
<keyword evidence="3" id="KW-1185">Reference proteome</keyword>
<dbReference type="EMBL" id="CP046916">
    <property type="protein sequence ID" value="QGZ66547.1"/>
    <property type="molecule type" value="Genomic_DNA"/>
</dbReference>
<dbReference type="OrthoDB" id="9132302at2"/>
<gene>
    <name evidence="2" type="ORF">FAZ98_32795</name>
</gene>
<keyword evidence="1" id="KW-0812">Transmembrane</keyword>
<feature type="transmembrane region" description="Helical" evidence="1">
    <location>
        <begin position="59"/>
        <end position="79"/>
    </location>
</feature>
<dbReference type="AlphaFoldDB" id="A0A7Z2JI47"/>
<keyword evidence="1" id="KW-0472">Membrane</keyword>
<evidence type="ECO:0000313" key="2">
    <source>
        <dbReference type="EMBL" id="QGZ66547.1"/>
    </source>
</evidence>
<evidence type="ECO:0000256" key="1">
    <source>
        <dbReference type="SAM" id="Phobius"/>
    </source>
</evidence>
<sequence>MFAAVTTLALLIVGYVHTSLSRFTEPGRKRVIAHVTLIAVGLMFGVIGAMLAGQVAPPWVVIACGMGIVHIPALCVLILKRFGRSGQS</sequence>
<name>A0A7Z2JI47_9BURK</name>
<protein>
    <submittedName>
        <fullName evidence="2">Uncharacterized protein</fullName>
    </submittedName>
</protein>
<keyword evidence="1" id="KW-1133">Transmembrane helix</keyword>
<reference evidence="2 3" key="1">
    <citation type="submission" date="2019-12" db="EMBL/GenBank/DDBJ databases">
        <title>Paraburkholderia acidiphila 7Q-K02 sp. nov and Paraburkholderia acidisoli DHF22 sp. nov., two strains isolated from forest soil.</title>
        <authorList>
            <person name="Gao Z."/>
            <person name="Qiu L."/>
        </authorList>
    </citation>
    <scope>NUCLEOTIDE SEQUENCE [LARGE SCALE GENOMIC DNA]</scope>
    <source>
        <strain evidence="2 3">DHF22</strain>
    </source>
</reference>
<feature type="transmembrane region" description="Helical" evidence="1">
    <location>
        <begin position="31"/>
        <end position="52"/>
    </location>
</feature>
<dbReference type="KEGG" id="pacs:FAZ98_32795"/>
<dbReference type="RefSeq" id="WP_158957990.1">
    <property type="nucleotide sequence ID" value="NZ_CP046916.1"/>
</dbReference>
<proteinExistence type="predicted"/>
<accession>A0A7Z2JI47</accession>
<organism evidence="2 3">
    <name type="scientific">Paraburkholderia acidisoli</name>
    <dbReference type="NCBI Taxonomy" id="2571748"/>
    <lineage>
        <taxon>Bacteria</taxon>
        <taxon>Pseudomonadati</taxon>
        <taxon>Pseudomonadota</taxon>
        <taxon>Betaproteobacteria</taxon>
        <taxon>Burkholderiales</taxon>
        <taxon>Burkholderiaceae</taxon>
        <taxon>Paraburkholderia</taxon>
    </lineage>
</organism>